<gene>
    <name evidence="2" type="primary">LOC117211408</name>
</gene>
<sequence length="65" mass="7224">MPCDGKSPNCDRRRELLAQLKCLISSMERKKACEWDEPPCPPPVICSSPCAPISDCVSTNRFKNA</sequence>
<dbReference type="Proteomes" id="UP000515164">
    <property type="component" value="Unplaced"/>
</dbReference>
<accession>A0A6P8MQJ1</accession>
<dbReference type="AlphaFoldDB" id="A0A6P8MQJ1"/>
<protein>
    <submittedName>
        <fullName evidence="2">Uncharacterized protein LOC117211408</fullName>
    </submittedName>
</protein>
<dbReference type="GeneID" id="117211408"/>
<evidence type="ECO:0000313" key="2">
    <source>
        <dbReference type="RefSeq" id="XP_033311124.1"/>
    </source>
</evidence>
<evidence type="ECO:0000313" key="1">
    <source>
        <dbReference type="Proteomes" id="UP000515164"/>
    </source>
</evidence>
<proteinExistence type="predicted"/>
<reference evidence="2" key="1">
    <citation type="submission" date="2025-08" db="UniProtKB">
        <authorList>
            <consortium name="RefSeq"/>
        </authorList>
    </citation>
    <scope>IDENTIFICATION</scope>
    <source>
        <tissue evidence="2">Muscle</tissue>
    </source>
</reference>
<keyword evidence="1" id="KW-1185">Reference proteome</keyword>
<organism evidence="1 2">
    <name type="scientific">Bombus bifarius</name>
    <dbReference type="NCBI Taxonomy" id="103933"/>
    <lineage>
        <taxon>Eukaryota</taxon>
        <taxon>Metazoa</taxon>
        <taxon>Ecdysozoa</taxon>
        <taxon>Arthropoda</taxon>
        <taxon>Hexapoda</taxon>
        <taxon>Insecta</taxon>
        <taxon>Pterygota</taxon>
        <taxon>Neoptera</taxon>
        <taxon>Endopterygota</taxon>
        <taxon>Hymenoptera</taxon>
        <taxon>Apocrita</taxon>
        <taxon>Aculeata</taxon>
        <taxon>Apoidea</taxon>
        <taxon>Anthophila</taxon>
        <taxon>Apidae</taxon>
        <taxon>Bombus</taxon>
        <taxon>Pyrobombus</taxon>
    </lineage>
</organism>
<dbReference type="RefSeq" id="XP_033311124.1">
    <property type="nucleotide sequence ID" value="XM_033455233.1"/>
</dbReference>
<name>A0A6P8MQJ1_9HYME</name>
<dbReference type="KEGG" id="bbif:117211408"/>